<keyword evidence="1" id="KW-0472">Membrane</keyword>
<evidence type="ECO:0000313" key="3">
    <source>
        <dbReference type="Proteomes" id="UP000430564"/>
    </source>
</evidence>
<dbReference type="OrthoDB" id="5294582at2"/>
<feature type="transmembrane region" description="Helical" evidence="1">
    <location>
        <begin position="96"/>
        <end position="121"/>
    </location>
</feature>
<proteinExistence type="predicted"/>
<dbReference type="InterPro" id="IPR021834">
    <property type="entry name" value="DUF3426"/>
</dbReference>
<dbReference type="Pfam" id="PF11906">
    <property type="entry name" value="DUF3426"/>
    <property type="match status" value="1"/>
</dbReference>
<accession>A0A6I1EPK2</accession>
<name>A0A6I1EPK2_9BURK</name>
<comment type="caution">
    <text evidence="2">The sequence shown here is derived from an EMBL/GenBank/DDBJ whole genome shotgun (WGS) entry which is preliminary data.</text>
</comment>
<protein>
    <submittedName>
        <fullName evidence="2">DUF3426 domain-containing protein</fullName>
    </submittedName>
</protein>
<dbReference type="AlphaFoldDB" id="A0A6I1EPK2"/>
<keyword evidence="1" id="KW-0812">Transmembrane</keyword>
<organism evidence="2 3">
    <name type="scientific">Sutterella seckii</name>
    <dbReference type="NCBI Taxonomy" id="1944635"/>
    <lineage>
        <taxon>Bacteria</taxon>
        <taxon>Pseudomonadati</taxon>
        <taxon>Pseudomonadota</taxon>
        <taxon>Betaproteobacteria</taxon>
        <taxon>Burkholderiales</taxon>
        <taxon>Sutterellaceae</taxon>
        <taxon>Sutterella</taxon>
    </lineage>
</organism>
<sequence>MAEVIKCPACGALWRVKDAAPEYRCGACGRIFAAETAESVVVPDRKLDEAMLEKAKRTVLPEDNVPDVPLLADDTPPAADPRAAVYVPKRSPVRSFLLAVLVLILLAVACASAFLMMHGFVLAQAPFLRPVYENVCTKLPCPGFVWADVKAFRAEASLEADAQAGLLRPTARVTLTNASALPQQLPVLEIKLLDPAGDTLASRVLEPAEYGFPQKPAVLPAGESVSTAIAFKEALPHEAAGITVRPISADSLGL</sequence>
<evidence type="ECO:0000256" key="1">
    <source>
        <dbReference type="SAM" id="Phobius"/>
    </source>
</evidence>
<evidence type="ECO:0000313" key="2">
    <source>
        <dbReference type="EMBL" id="KAB7660315.1"/>
    </source>
</evidence>
<keyword evidence="1" id="KW-1133">Transmembrane helix</keyword>
<gene>
    <name evidence="2" type="ORF">GBM95_06130</name>
</gene>
<dbReference type="EMBL" id="WEHX01000032">
    <property type="protein sequence ID" value="KAB7660315.1"/>
    <property type="molecule type" value="Genomic_DNA"/>
</dbReference>
<dbReference type="RefSeq" id="WP_152158289.1">
    <property type="nucleotide sequence ID" value="NZ_WEHX01000032.1"/>
</dbReference>
<dbReference type="Proteomes" id="UP000430564">
    <property type="component" value="Unassembled WGS sequence"/>
</dbReference>
<reference evidence="2 3" key="1">
    <citation type="submission" date="2019-10" db="EMBL/GenBank/DDBJ databases">
        <title>Genome diversity of Sutterella seckii.</title>
        <authorList>
            <person name="Chaplin A.V."/>
            <person name="Sokolova S.R."/>
            <person name="Mosin K.A."/>
            <person name="Ivanova E.L."/>
            <person name="Kochetkova T.O."/>
            <person name="Goltsov A.Y."/>
            <person name="Trofimov D.Y."/>
            <person name="Efimov B.A."/>
        </authorList>
    </citation>
    <scope>NUCLEOTIDE SEQUENCE [LARGE SCALE GENOMIC DNA]</scope>
    <source>
        <strain evidence="2 3">ASD393</strain>
    </source>
</reference>